<protein>
    <recommendedName>
        <fullName evidence="4">Glycosyltransferase 2-like domain-containing protein</fullName>
    </recommendedName>
</protein>
<proteinExistence type="inferred from homology"/>
<evidence type="ECO:0000256" key="1">
    <source>
        <dbReference type="ARBA" id="ARBA00006739"/>
    </source>
</evidence>
<dbReference type="InterPro" id="IPR001173">
    <property type="entry name" value="Glyco_trans_2-like"/>
</dbReference>
<dbReference type="Proteomes" id="UP000242687">
    <property type="component" value="Unassembled WGS sequence"/>
</dbReference>
<dbReference type="AlphaFoldDB" id="A0A2H9VLI3"/>
<keyword evidence="6" id="KW-1185">Reference proteome</keyword>
<accession>A0A2H9VLI3</accession>
<evidence type="ECO:0000256" key="2">
    <source>
        <dbReference type="ARBA" id="ARBA00022676"/>
    </source>
</evidence>
<dbReference type="Pfam" id="PF00535">
    <property type="entry name" value="Glycos_transf_2"/>
    <property type="match status" value="1"/>
</dbReference>
<dbReference type="RefSeq" id="WP_100341545.1">
    <property type="nucleotide sequence ID" value="NZ_PGFJ01000002.1"/>
</dbReference>
<evidence type="ECO:0000259" key="4">
    <source>
        <dbReference type="Pfam" id="PF00535"/>
    </source>
</evidence>
<dbReference type="GO" id="GO:0016757">
    <property type="term" value="F:glycosyltransferase activity"/>
    <property type="evidence" value="ECO:0007669"/>
    <property type="project" value="UniProtKB-KW"/>
</dbReference>
<keyword evidence="2" id="KW-0328">Glycosyltransferase</keyword>
<evidence type="ECO:0000313" key="6">
    <source>
        <dbReference type="Proteomes" id="UP000242687"/>
    </source>
</evidence>
<organism evidence="5 6">
    <name type="scientific">Mucilaginibacter auburnensis</name>
    <dbReference type="NCBI Taxonomy" id="1457233"/>
    <lineage>
        <taxon>Bacteria</taxon>
        <taxon>Pseudomonadati</taxon>
        <taxon>Bacteroidota</taxon>
        <taxon>Sphingobacteriia</taxon>
        <taxon>Sphingobacteriales</taxon>
        <taxon>Sphingobacteriaceae</taxon>
        <taxon>Mucilaginibacter</taxon>
    </lineage>
</organism>
<dbReference type="OrthoDB" id="9771846at2"/>
<gene>
    <name evidence="5" type="ORF">CLV57_2309</name>
</gene>
<dbReference type="Gene3D" id="3.90.550.10">
    <property type="entry name" value="Spore Coat Polysaccharide Biosynthesis Protein SpsA, Chain A"/>
    <property type="match status" value="1"/>
</dbReference>
<reference evidence="5 6" key="1">
    <citation type="submission" date="2017-11" db="EMBL/GenBank/DDBJ databases">
        <title>Genomic Encyclopedia of Archaeal and Bacterial Type Strains, Phase II (KMG-II): From Individual Species to Whole Genera.</title>
        <authorList>
            <person name="Goeker M."/>
        </authorList>
    </citation>
    <scope>NUCLEOTIDE SEQUENCE [LARGE SCALE GENOMIC DNA]</scope>
    <source>
        <strain evidence="5 6">DSM 28175</strain>
    </source>
</reference>
<dbReference type="EMBL" id="PGFJ01000002">
    <property type="protein sequence ID" value="PJJ79184.1"/>
    <property type="molecule type" value="Genomic_DNA"/>
</dbReference>
<dbReference type="CDD" id="cd04186">
    <property type="entry name" value="GT_2_like_c"/>
    <property type="match status" value="1"/>
</dbReference>
<evidence type="ECO:0000313" key="5">
    <source>
        <dbReference type="EMBL" id="PJJ79184.1"/>
    </source>
</evidence>
<name>A0A2H9VLI3_9SPHI</name>
<dbReference type="SUPFAM" id="SSF53448">
    <property type="entry name" value="Nucleotide-diphospho-sugar transferases"/>
    <property type="match status" value="1"/>
</dbReference>
<comment type="caution">
    <text evidence="5">The sequence shown here is derived from an EMBL/GenBank/DDBJ whole genome shotgun (WGS) entry which is preliminary data.</text>
</comment>
<evidence type="ECO:0000256" key="3">
    <source>
        <dbReference type="ARBA" id="ARBA00022679"/>
    </source>
</evidence>
<keyword evidence="3" id="KW-0808">Transferase</keyword>
<feature type="domain" description="Glycosyltransferase 2-like" evidence="4">
    <location>
        <begin position="8"/>
        <end position="167"/>
    </location>
</feature>
<dbReference type="PANTHER" id="PTHR43179:SF12">
    <property type="entry name" value="GALACTOFURANOSYLTRANSFERASE GLFT2"/>
    <property type="match status" value="1"/>
</dbReference>
<dbReference type="PANTHER" id="PTHR43179">
    <property type="entry name" value="RHAMNOSYLTRANSFERASE WBBL"/>
    <property type="match status" value="1"/>
</dbReference>
<comment type="similarity">
    <text evidence="1">Belongs to the glycosyltransferase 2 family.</text>
</comment>
<sequence length="341" mass="39548">MNKPKVAIVILNWNGVNHLRTFLPSVITSSYPNLEIVVGDNASTDESLSFIEDTYPAIRIIRNEENYGFTGGYNRVLKQVEADYYILLNSDVEVHPGWIEPVIDLMESDPLIAVAAPKILDYNKREYFEHAGAAGGYIDSFGYPFCQGRMFYEIEKDNGQYNTSHEVFWATGAAMFIKKKCWDEAAGFDDRFFAHMEEIDLCWRLKNRGYKVMYCAESYVYHLGGGTLNTENPFKTYLNFRNNLLLLKKNLPFWRGASVITTRFFLDFTALVRFLSEGKRKDAWAVSKAHQNFARNIFHSEEEHHRDKLPTKLTGMYRGSIVWEFFVKKCHLFSCLDKDKF</sequence>
<dbReference type="InterPro" id="IPR029044">
    <property type="entry name" value="Nucleotide-diphossugar_trans"/>
</dbReference>